<evidence type="ECO:0000313" key="2">
    <source>
        <dbReference type="Proteomes" id="UP000299102"/>
    </source>
</evidence>
<reference evidence="1 2" key="1">
    <citation type="journal article" date="2019" name="Commun. Biol.">
        <title>The bagworm genome reveals a unique fibroin gene that provides high tensile strength.</title>
        <authorList>
            <person name="Kono N."/>
            <person name="Nakamura H."/>
            <person name="Ohtoshi R."/>
            <person name="Tomita M."/>
            <person name="Numata K."/>
            <person name="Arakawa K."/>
        </authorList>
    </citation>
    <scope>NUCLEOTIDE SEQUENCE [LARGE SCALE GENOMIC DNA]</scope>
</reference>
<dbReference type="EMBL" id="BGZK01000205">
    <property type="protein sequence ID" value="GBP28343.1"/>
    <property type="molecule type" value="Genomic_DNA"/>
</dbReference>
<dbReference type="Gene3D" id="3.30.420.10">
    <property type="entry name" value="Ribonuclease H-like superfamily/Ribonuclease H"/>
    <property type="match status" value="1"/>
</dbReference>
<dbReference type="InterPro" id="IPR052709">
    <property type="entry name" value="Transposase-MT_Hybrid"/>
</dbReference>
<dbReference type="PANTHER" id="PTHR46060">
    <property type="entry name" value="MARINER MOS1 TRANSPOSASE-LIKE PROTEIN"/>
    <property type="match status" value="1"/>
</dbReference>
<dbReference type="PANTHER" id="PTHR46060:SF1">
    <property type="entry name" value="MARINER MOS1 TRANSPOSASE-LIKE PROTEIN"/>
    <property type="match status" value="1"/>
</dbReference>
<evidence type="ECO:0008006" key="3">
    <source>
        <dbReference type="Google" id="ProtNLM"/>
    </source>
</evidence>
<organism evidence="1 2">
    <name type="scientific">Eumeta variegata</name>
    <name type="common">Bagworm moth</name>
    <name type="synonym">Eumeta japonica</name>
    <dbReference type="NCBI Taxonomy" id="151549"/>
    <lineage>
        <taxon>Eukaryota</taxon>
        <taxon>Metazoa</taxon>
        <taxon>Ecdysozoa</taxon>
        <taxon>Arthropoda</taxon>
        <taxon>Hexapoda</taxon>
        <taxon>Insecta</taxon>
        <taxon>Pterygota</taxon>
        <taxon>Neoptera</taxon>
        <taxon>Endopterygota</taxon>
        <taxon>Lepidoptera</taxon>
        <taxon>Glossata</taxon>
        <taxon>Ditrysia</taxon>
        <taxon>Tineoidea</taxon>
        <taxon>Psychidae</taxon>
        <taxon>Oiketicinae</taxon>
        <taxon>Eumeta</taxon>
    </lineage>
</organism>
<keyword evidence="2" id="KW-1185">Reference proteome</keyword>
<accession>A0A4C1UPE4</accession>
<name>A0A4C1UPE4_EUMVA</name>
<dbReference type="OrthoDB" id="10017160at2759"/>
<dbReference type="Proteomes" id="UP000299102">
    <property type="component" value="Unassembled WGS sequence"/>
</dbReference>
<gene>
    <name evidence="1" type="ORF">EVAR_11805_1</name>
</gene>
<proteinExistence type="predicted"/>
<evidence type="ECO:0000313" key="1">
    <source>
        <dbReference type="EMBL" id="GBP28343.1"/>
    </source>
</evidence>
<dbReference type="STRING" id="151549.A0A4C1UPE4"/>
<dbReference type="AlphaFoldDB" id="A0A4C1UPE4"/>
<comment type="caution">
    <text evidence="1">The sequence shown here is derived from an EMBL/GenBank/DDBJ whole genome shotgun (WGS) entry which is preliminary data.</text>
</comment>
<dbReference type="GO" id="GO:0003676">
    <property type="term" value="F:nucleic acid binding"/>
    <property type="evidence" value="ECO:0007669"/>
    <property type="project" value="InterPro"/>
</dbReference>
<sequence length="319" mass="37105">MKDASERFFSIAINHPNQMISSAASYKPPPANFIRRPWNVLTDSPDDLISKSTSNGLTLGKLTVYRCHPEVPTRVETSSDSLFRGDPNGPPVDLLLQHELHKWPSEYNCDGYTDSTAIYRWRIRLLQILRDEFWIYEYDPETKQQSTMWVFQDEANPSKVIRAYLKHFEAYGDLFGINGHVITVPLGNQKTVNLEWHMTIFLSYVFEEIRKNSRQRRIILCHDYASCHTSTEKTQFLEGQKIELTGHPPYSHDLVPKDFYLFPSAKNKLRGQFFSRREKVVDAFKIHVLEIFQSECKSAIKICFNVCKNAFIIMTILND</sequence>
<dbReference type="InterPro" id="IPR036397">
    <property type="entry name" value="RNaseH_sf"/>
</dbReference>
<protein>
    <recommendedName>
        <fullName evidence="3">Mariner Mos1 transposase</fullName>
    </recommendedName>
</protein>